<keyword evidence="4" id="KW-1185">Reference proteome</keyword>
<dbReference type="Gene3D" id="1.20.120.30">
    <property type="entry name" value="Aspartate receptor, ligand-binding domain"/>
    <property type="match status" value="1"/>
</dbReference>
<dbReference type="CDD" id="cd01948">
    <property type="entry name" value="EAL"/>
    <property type="match status" value="1"/>
</dbReference>
<proteinExistence type="predicted"/>
<comment type="caution">
    <text evidence="3">The sequence shown here is derived from an EMBL/GenBank/DDBJ whole genome shotgun (WGS) entry which is preliminary data.</text>
</comment>
<reference evidence="3 4" key="1">
    <citation type="submission" date="2019-03" db="EMBL/GenBank/DDBJ databases">
        <title>Genome sequence of Thiobacillaceae bacterium LSR1, a sulfur-oxidizing bacterium isolated from freshwater sediment.</title>
        <authorList>
            <person name="Li S."/>
        </authorList>
    </citation>
    <scope>NUCLEOTIDE SEQUENCE [LARGE SCALE GENOMIC DNA]</scope>
    <source>
        <strain evidence="3 4">LSR1</strain>
    </source>
</reference>
<evidence type="ECO:0000259" key="1">
    <source>
        <dbReference type="PROSITE" id="PS50883"/>
    </source>
</evidence>
<dbReference type="AlphaFoldDB" id="A0A4R1B6X0"/>
<accession>A0A4R1B6X0</accession>
<dbReference type="Pfam" id="PF00990">
    <property type="entry name" value="GGDEF"/>
    <property type="match status" value="2"/>
</dbReference>
<dbReference type="InterPro" id="IPR000160">
    <property type="entry name" value="GGDEF_dom"/>
</dbReference>
<dbReference type="Proteomes" id="UP000295443">
    <property type="component" value="Unassembled WGS sequence"/>
</dbReference>
<protein>
    <submittedName>
        <fullName evidence="3">EAL domain-containing protein</fullName>
    </submittedName>
</protein>
<dbReference type="SUPFAM" id="SSF55073">
    <property type="entry name" value="Nucleotide cyclase"/>
    <property type="match status" value="2"/>
</dbReference>
<dbReference type="Gene3D" id="3.30.70.270">
    <property type="match status" value="1"/>
</dbReference>
<organism evidence="3 4">
    <name type="scientific">Parasulfuritortus cantonensis</name>
    <dbReference type="NCBI Taxonomy" id="2528202"/>
    <lineage>
        <taxon>Bacteria</taxon>
        <taxon>Pseudomonadati</taxon>
        <taxon>Pseudomonadota</taxon>
        <taxon>Betaproteobacteria</taxon>
        <taxon>Nitrosomonadales</taxon>
        <taxon>Thiobacillaceae</taxon>
        <taxon>Parasulfuritortus</taxon>
    </lineage>
</organism>
<dbReference type="PROSITE" id="PS50883">
    <property type="entry name" value="EAL"/>
    <property type="match status" value="1"/>
</dbReference>
<dbReference type="Gene3D" id="3.20.20.450">
    <property type="entry name" value="EAL domain"/>
    <property type="match status" value="1"/>
</dbReference>
<dbReference type="SMART" id="SM00052">
    <property type="entry name" value="EAL"/>
    <property type="match status" value="1"/>
</dbReference>
<evidence type="ECO:0000259" key="2">
    <source>
        <dbReference type="PROSITE" id="PS50887"/>
    </source>
</evidence>
<dbReference type="InterPro" id="IPR025991">
    <property type="entry name" value="Chemoreceptor_zinc-bind_dom"/>
</dbReference>
<dbReference type="InterPro" id="IPR029787">
    <property type="entry name" value="Nucleotide_cyclase"/>
</dbReference>
<name>A0A4R1B6X0_9PROT</name>
<evidence type="ECO:0000313" key="3">
    <source>
        <dbReference type="EMBL" id="TCJ11805.1"/>
    </source>
</evidence>
<dbReference type="SMART" id="SM00267">
    <property type="entry name" value="GGDEF"/>
    <property type="match status" value="1"/>
</dbReference>
<feature type="domain" description="GGDEF" evidence="2">
    <location>
        <begin position="142"/>
        <end position="291"/>
    </location>
</feature>
<dbReference type="SUPFAM" id="SSF141868">
    <property type="entry name" value="EAL domain-like"/>
    <property type="match status" value="1"/>
</dbReference>
<feature type="domain" description="EAL" evidence="1">
    <location>
        <begin position="300"/>
        <end position="554"/>
    </location>
</feature>
<dbReference type="InterPro" id="IPR052155">
    <property type="entry name" value="Biofilm_reg_signaling"/>
</dbReference>
<dbReference type="NCBIfam" id="TIGR00254">
    <property type="entry name" value="GGDEF"/>
    <property type="match status" value="2"/>
</dbReference>
<dbReference type="InterPro" id="IPR043128">
    <property type="entry name" value="Rev_trsase/Diguanyl_cyclase"/>
</dbReference>
<sequence length="690" mass="75395">MAAPASPSLLAGLLELSRDGILIADAGFRLLELNAVAADLAGLDPAGARGLAIEAFGAAAALPVPAVRQALAETGRWQGSSAGGQAVRALRIDEGAERRYLFVLSAAPAAPVEVDPLTELPTRAPLIERLDRAVARARADNRLVAVICLDIDRFKAVNDQYGHPTGDHLLRKVAGRLRGILRADDTLARVAEPGAPARPGDTVARVGGDEFVILANALPNMDAVEDILARILALTAQPCEVDGRLLGVSTSLGVTVYPLDAADTETLLRHADQAMYEAKQDGRGRYNLFDAARDQRVQSRRHVVGRLRQALRDDELELHFQPKVNLRQGRMVGLEALLRWRHPERGLVMPGEFLPQVEHDDLIVEIGTWVIRRALAQMAAWRAAGLDLAVSVNVAARQLLADGFLAALHACLAEFPDLARDRLELEILESSALENTARVRQVMEACGGLGIGFALDDFGTGYASLTYLKEIPAEVLKIDQSFVRHILDDGDDLALVEGVIGLASAFRRQVVAEGVESAEQGVLLMRLGCDVVQGYGIARPMPAERVPGWLAEFRPDPQWARWADARWEMVDFPLLVAQYDHLKWVRELAGHLDGGELGLRADELSDHHRCRFGHWYYGQGMARYGDLPEFRALEGVHREVHRLGPEIAGLQAGGRNAEARRRLGELFRLKDRILEQLALLQAVVARRLPG</sequence>
<evidence type="ECO:0000313" key="4">
    <source>
        <dbReference type="Proteomes" id="UP000295443"/>
    </source>
</evidence>
<dbReference type="PANTHER" id="PTHR44757">
    <property type="entry name" value="DIGUANYLATE CYCLASE DGCP"/>
    <property type="match status" value="1"/>
</dbReference>
<dbReference type="EMBL" id="SJZB01000049">
    <property type="protein sequence ID" value="TCJ11805.1"/>
    <property type="molecule type" value="Genomic_DNA"/>
</dbReference>
<gene>
    <name evidence="3" type="ORF">EZJ19_14200</name>
</gene>
<dbReference type="InterPro" id="IPR035919">
    <property type="entry name" value="EAL_sf"/>
</dbReference>
<dbReference type="PANTHER" id="PTHR44757:SF2">
    <property type="entry name" value="BIOFILM ARCHITECTURE MAINTENANCE PROTEIN MBAA"/>
    <property type="match status" value="1"/>
</dbReference>
<dbReference type="CDD" id="cd01949">
    <property type="entry name" value="GGDEF"/>
    <property type="match status" value="1"/>
</dbReference>
<dbReference type="Pfam" id="PF00563">
    <property type="entry name" value="EAL"/>
    <property type="match status" value="1"/>
</dbReference>
<dbReference type="PROSITE" id="PS50887">
    <property type="entry name" value="GGDEF"/>
    <property type="match status" value="1"/>
</dbReference>
<dbReference type="Pfam" id="PF13682">
    <property type="entry name" value="CZB"/>
    <property type="match status" value="1"/>
</dbReference>
<dbReference type="RefSeq" id="WP_131448702.1">
    <property type="nucleotide sequence ID" value="NZ_SJZB01000049.1"/>
</dbReference>
<dbReference type="InterPro" id="IPR001633">
    <property type="entry name" value="EAL_dom"/>
</dbReference>
<dbReference type="OrthoDB" id="9813903at2"/>